<dbReference type="PANTHER" id="PTHR45033">
    <property type="match status" value="1"/>
</dbReference>
<protein>
    <submittedName>
        <fullName evidence="2">Zinc-binding dehydrogenase</fullName>
    </submittedName>
</protein>
<feature type="domain" description="Alcohol dehydrogenase-like C-terminal" evidence="1">
    <location>
        <begin position="14"/>
        <end position="89"/>
    </location>
</feature>
<dbReference type="InterPro" id="IPR036291">
    <property type="entry name" value="NAD(P)-bd_dom_sf"/>
</dbReference>
<reference evidence="2" key="1">
    <citation type="submission" date="2019-07" db="EMBL/GenBank/DDBJ databases">
        <title>Biological characteristics of mucoid Acinetobacter baumannii from a general hospital in China.</title>
        <authorList>
            <person name="Hua X."/>
            <person name="Yu Y."/>
        </authorList>
    </citation>
    <scope>NUCLEOTIDE SEQUENCE</scope>
    <source>
        <strain evidence="2">N8</strain>
    </source>
</reference>
<evidence type="ECO:0000259" key="1">
    <source>
        <dbReference type="Pfam" id="PF00107"/>
    </source>
</evidence>
<accession>A0ABD5DV34</accession>
<evidence type="ECO:0000313" key="2">
    <source>
        <dbReference type="EMBL" id="MDR8433971.1"/>
    </source>
</evidence>
<dbReference type="EMBL" id="VMAF01000906">
    <property type="protein sequence ID" value="MDR8433971.1"/>
    <property type="molecule type" value="Genomic_DNA"/>
</dbReference>
<proteinExistence type="predicted"/>
<feature type="non-terminal residue" evidence="2">
    <location>
        <position position="90"/>
    </location>
</feature>
<dbReference type="Pfam" id="PF00107">
    <property type="entry name" value="ADH_zinc_N"/>
    <property type="match status" value="1"/>
</dbReference>
<sequence length="90" mass="9600">VLPGETVLTQGTGGVSLFAVQFAKIMGARVIALTSNDVKAQLLSALGADHVINYRHYPEWSVKVRELTQGRGVDRIVEIGGPGTLNQSLL</sequence>
<dbReference type="SUPFAM" id="SSF51735">
    <property type="entry name" value="NAD(P)-binding Rossmann-fold domains"/>
    <property type="match status" value="1"/>
</dbReference>
<dbReference type="InterPro" id="IPR013149">
    <property type="entry name" value="ADH-like_C"/>
</dbReference>
<gene>
    <name evidence="2" type="ORF">FPK63_23330</name>
</gene>
<feature type="non-terminal residue" evidence="2">
    <location>
        <position position="1"/>
    </location>
</feature>
<comment type="caution">
    <text evidence="2">The sequence shown here is derived from an EMBL/GenBank/DDBJ whole genome shotgun (WGS) entry which is preliminary data.</text>
</comment>
<name>A0ABD5DV34_ACIBA</name>
<dbReference type="InterPro" id="IPR052711">
    <property type="entry name" value="Zinc_ADH-like"/>
</dbReference>
<dbReference type="AlphaFoldDB" id="A0ABD5DV34"/>
<organism evidence="2">
    <name type="scientific">Acinetobacter baumannii</name>
    <dbReference type="NCBI Taxonomy" id="470"/>
    <lineage>
        <taxon>Bacteria</taxon>
        <taxon>Pseudomonadati</taxon>
        <taxon>Pseudomonadota</taxon>
        <taxon>Gammaproteobacteria</taxon>
        <taxon>Moraxellales</taxon>
        <taxon>Moraxellaceae</taxon>
        <taxon>Acinetobacter</taxon>
        <taxon>Acinetobacter calcoaceticus/baumannii complex</taxon>
    </lineage>
</organism>
<dbReference type="PANTHER" id="PTHR45033:SF2">
    <property type="entry name" value="ZINC-TYPE ALCOHOL DEHYDROGENASE-LIKE PROTEIN C1773.06C"/>
    <property type="match status" value="1"/>
</dbReference>
<dbReference type="Gene3D" id="3.40.50.720">
    <property type="entry name" value="NAD(P)-binding Rossmann-like Domain"/>
    <property type="match status" value="1"/>
</dbReference>